<dbReference type="Proteomes" id="UP000482960">
    <property type="component" value="Unassembled WGS sequence"/>
</dbReference>
<evidence type="ECO:0000256" key="1">
    <source>
        <dbReference type="SAM" id="SignalP"/>
    </source>
</evidence>
<proteinExistence type="predicted"/>
<keyword evidence="3" id="KW-0378">Hydrolase</keyword>
<dbReference type="PANTHER" id="PTHR37017">
    <property type="entry name" value="AB HYDROLASE-1 DOMAIN-CONTAINING PROTEIN-RELATED"/>
    <property type="match status" value="1"/>
</dbReference>
<dbReference type="Gene3D" id="3.40.50.1820">
    <property type="entry name" value="alpha/beta hydrolase"/>
    <property type="match status" value="1"/>
</dbReference>
<dbReference type="InterPro" id="IPR029058">
    <property type="entry name" value="AB_hydrolase_fold"/>
</dbReference>
<dbReference type="EMBL" id="BLPG01000001">
    <property type="protein sequence ID" value="GFJ87691.1"/>
    <property type="molecule type" value="Genomic_DNA"/>
</dbReference>
<protein>
    <submittedName>
        <fullName evidence="3">Alpha/beta hydrolase</fullName>
    </submittedName>
</protein>
<dbReference type="GO" id="GO:0016787">
    <property type="term" value="F:hydrolase activity"/>
    <property type="evidence" value="ECO:0007669"/>
    <property type="project" value="UniProtKB-KW"/>
</dbReference>
<comment type="caution">
    <text evidence="3">The sequence shown here is derived from an EMBL/GenBank/DDBJ whole genome shotgun (WGS) entry which is preliminary data.</text>
</comment>
<dbReference type="SUPFAM" id="SSF53474">
    <property type="entry name" value="alpha/beta-Hydrolases"/>
    <property type="match status" value="1"/>
</dbReference>
<dbReference type="Pfam" id="PF12697">
    <property type="entry name" value="Abhydrolase_6"/>
    <property type="match status" value="1"/>
</dbReference>
<keyword evidence="4" id="KW-1185">Reference proteome</keyword>
<accession>A0A6V8KZ17</accession>
<feature type="domain" description="AB hydrolase-1" evidence="2">
    <location>
        <begin position="46"/>
        <end position="252"/>
    </location>
</feature>
<feature type="signal peptide" evidence="1">
    <location>
        <begin position="1"/>
        <end position="26"/>
    </location>
</feature>
<reference evidence="3 4" key="1">
    <citation type="submission" date="2020-03" db="EMBL/GenBank/DDBJ databases">
        <title>Whole genome shotgun sequence of Phytohabitans rumicis NBRC 108638.</title>
        <authorList>
            <person name="Komaki H."/>
            <person name="Tamura T."/>
        </authorList>
    </citation>
    <scope>NUCLEOTIDE SEQUENCE [LARGE SCALE GENOMIC DNA]</scope>
    <source>
        <strain evidence="3 4">NBRC 108638</strain>
    </source>
</reference>
<dbReference type="AlphaFoldDB" id="A0A6V8KZ17"/>
<reference evidence="3 4" key="2">
    <citation type="submission" date="2020-03" db="EMBL/GenBank/DDBJ databases">
        <authorList>
            <person name="Ichikawa N."/>
            <person name="Kimura A."/>
            <person name="Kitahashi Y."/>
            <person name="Uohara A."/>
        </authorList>
    </citation>
    <scope>NUCLEOTIDE SEQUENCE [LARGE SCALE GENOMIC DNA]</scope>
    <source>
        <strain evidence="3 4">NBRC 108638</strain>
    </source>
</reference>
<sequence>MRRPTVRLRVPTLLATLTLVAATGLAGPGSTAVAGPSTSSAGKPTVVLVHGAWADSSSWNDVVPRLRHDGYRTATPDLALESVAADVTQVRAVLDSITGKKILVAHSYGGIVISNAAAGRTDVLGLVFSAAFVPNEGDSIASLGAGFVASDAFHHLAFTGAAFASPAYIAPNLFRQYFAQDLPPARAGLLNAAQQPLNFPIVTTPSGPVAWPSTPSWYAISAGDRMIDPAQQRWMATRAGARTVELADASHAGGITRYAAQFTALVGRAAHATTR</sequence>
<feature type="chain" id="PRO_5039409218" evidence="1">
    <location>
        <begin position="27"/>
        <end position="275"/>
    </location>
</feature>
<dbReference type="InterPro" id="IPR052897">
    <property type="entry name" value="Sec-Metab_Biosynth_Hydrolase"/>
</dbReference>
<evidence type="ECO:0000259" key="2">
    <source>
        <dbReference type="Pfam" id="PF12697"/>
    </source>
</evidence>
<gene>
    <name evidence="3" type="ORF">Prum_013330</name>
</gene>
<evidence type="ECO:0000313" key="4">
    <source>
        <dbReference type="Proteomes" id="UP000482960"/>
    </source>
</evidence>
<dbReference type="InterPro" id="IPR000073">
    <property type="entry name" value="AB_hydrolase_1"/>
</dbReference>
<keyword evidence="1" id="KW-0732">Signal</keyword>
<name>A0A6V8KZ17_9ACTN</name>
<organism evidence="3 4">
    <name type="scientific">Phytohabitans rumicis</name>
    <dbReference type="NCBI Taxonomy" id="1076125"/>
    <lineage>
        <taxon>Bacteria</taxon>
        <taxon>Bacillati</taxon>
        <taxon>Actinomycetota</taxon>
        <taxon>Actinomycetes</taxon>
        <taxon>Micromonosporales</taxon>
        <taxon>Micromonosporaceae</taxon>
    </lineage>
</organism>
<dbReference type="RefSeq" id="WP_173074734.1">
    <property type="nucleotide sequence ID" value="NZ_BAABJB010000032.1"/>
</dbReference>
<evidence type="ECO:0000313" key="3">
    <source>
        <dbReference type="EMBL" id="GFJ87691.1"/>
    </source>
</evidence>
<dbReference type="PANTHER" id="PTHR37017:SF11">
    <property type="entry name" value="ESTERASE_LIPASE_THIOESTERASE DOMAIN-CONTAINING PROTEIN"/>
    <property type="match status" value="1"/>
</dbReference>